<dbReference type="GO" id="GO:0009318">
    <property type="term" value="C:exodeoxyribonuclease VII complex"/>
    <property type="evidence" value="ECO:0007669"/>
    <property type="project" value="InterPro"/>
</dbReference>
<comment type="similarity">
    <text evidence="1">Belongs to the XseB family.</text>
</comment>
<dbReference type="InterPro" id="IPR003761">
    <property type="entry name" value="Exonuc_VII_S"/>
</dbReference>
<evidence type="ECO:0000256" key="2">
    <source>
        <dbReference type="ARBA" id="ARBA00022490"/>
    </source>
</evidence>
<evidence type="ECO:0000256" key="1">
    <source>
        <dbReference type="ARBA" id="ARBA00009998"/>
    </source>
</evidence>
<gene>
    <name evidence="6" type="ORF">C5T88_00835</name>
</gene>
<dbReference type="EMBL" id="CP027019">
    <property type="protein sequence ID" value="AVP49131.1"/>
    <property type="molecule type" value="Genomic_DNA"/>
</dbReference>
<organism evidence="6 7">
    <name type="scientific">Williamsoniiplasma luminosum</name>
    <dbReference type="NCBI Taxonomy" id="214888"/>
    <lineage>
        <taxon>Bacteria</taxon>
        <taxon>Bacillati</taxon>
        <taxon>Mycoplasmatota</taxon>
        <taxon>Mollicutes</taxon>
        <taxon>Entomoplasmatales</taxon>
        <taxon>Williamsoniiplasma</taxon>
    </lineage>
</organism>
<dbReference type="Proteomes" id="UP000239250">
    <property type="component" value="Chromosome"/>
</dbReference>
<accession>A0A2S0NJE5</accession>
<proteinExistence type="inferred from homology"/>
<dbReference type="AlphaFoldDB" id="A0A2S0NJE5"/>
<evidence type="ECO:0000256" key="4">
    <source>
        <dbReference type="ARBA" id="ARBA00022801"/>
    </source>
</evidence>
<reference evidence="7" key="1">
    <citation type="submission" date="2018-02" db="EMBL/GenBank/DDBJ databases">
        <title>Firefly genomes illuminate parallel origins of bioluminescence in beetles.</title>
        <authorList>
            <person name="Fallon T.R."/>
            <person name="Lower S.E.S."/>
            <person name="Behringer M."/>
            <person name="Weng J.-K."/>
        </authorList>
    </citation>
    <scope>NUCLEOTIDE SEQUENCE [LARGE SCALE GENOMIC DNA]</scope>
</reference>
<dbReference type="OrthoDB" id="399981at2"/>
<dbReference type="Pfam" id="PF02609">
    <property type="entry name" value="Exonuc_VII_S"/>
    <property type="match status" value="1"/>
</dbReference>
<dbReference type="GO" id="GO:0008855">
    <property type="term" value="F:exodeoxyribonuclease VII activity"/>
    <property type="evidence" value="ECO:0007669"/>
    <property type="project" value="InterPro"/>
</dbReference>
<dbReference type="InterPro" id="IPR037004">
    <property type="entry name" value="Exonuc_VII_ssu_sf"/>
</dbReference>
<keyword evidence="3" id="KW-0540">Nuclease</keyword>
<protein>
    <submittedName>
        <fullName evidence="6">Exodeoxyribonuclease VII small subunit</fullName>
    </submittedName>
</protein>
<sequence length="71" mass="8357">MMNTEKTYNQLIEEIKIDLNKLSNSEINMDEAILLFETNLQKINAAKKALEEYKGKVQKVLEDHQIEEFEI</sequence>
<keyword evidence="4" id="KW-0378">Hydrolase</keyword>
<evidence type="ECO:0000256" key="5">
    <source>
        <dbReference type="ARBA" id="ARBA00022839"/>
    </source>
</evidence>
<dbReference type="Gene3D" id="1.10.287.1040">
    <property type="entry name" value="Exonuclease VII, small subunit"/>
    <property type="match status" value="1"/>
</dbReference>
<keyword evidence="2" id="KW-0963">Cytoplasm</keyword>
<dbReference type="SUPFAM" id="SSF116842">
    <property type="entry name" value="XseB-like"/>
    <property type="match status" value="1"/>
</dbReference>
<evidence type="ECO:0000313" key="7">
    <source>
        <dbReference type="Proteomes" id="UP000239250"/>
    </source>
</evidence>
<keyword evidence="5" id="KW-0269">Exonuclease</keyword>
<dbReference type="GO" id="GO:0006308">
    <property type="term" value="P:DNA catabolic process"/>
    <property type="evidence" value="ECO:0007669"/>
    <property type="project" value="InterPro"/>
</dbReference>
<evidence type="ECO:0000313" key="6">
    <source>
        <dbReference type="EMBL" id="AVP49131.1"/>
    </source>
</evidence>
<name>A0A2S0NJE5_9MOLU</name>
<evidence type="ECO:0000256" key="3">
    <source>
        <dbReference type="ARBA" id="ARBA00022722"/>
    </source>
</evidence>